<dbReference type="Pfam" id="PF06985">
    <property type="entry name" value="HET"/>
    <property type="match status" value="1"/>
</dbReference>
<feature type="region of interest" description="Disordered" evidence="1">
    <location>
        <begin position="365"/>
        <end position="398"/>
    </location>
</feature>
<comment type="caution">
    <text evidence="3">The sequence shown here is derived from an EMBL/GenBank/DDBJ whole genome shotgun (WGS) entry which is preliminary data.</text>
</comment>
<evidence type="ECO:0000313" key="4">
    <source>
        <dbReference type="Proteomes" id="UP000319160"/>
    </source>
</evidence>
<protein>
    <recommendedName>
        <fullName evidence="2">Heterokaryon incompatibility domain-containing protein</fullName>
    </recommendedName>
</protein>
<name>A0A553IFX6_9PEZI</name>
<dbReference type="AlphaFoldDB" id="A0A553IFX6"/>
<organism evidence="3 4">
    <name type="scientific">Xylaria flabelliformis</name>
    <dbReference type="NCBI Taxonomy" id="2512241"/>
    <lineage>
        <taxon>Eukaryota</taxon>
        <taxon>Fungi</taxon>
        <taxon>Dikarya</taxon>
        <taxon>Ascomycota</taxon>
        <taxon>Pezizomycotina</taxon>
        <taxon>Sordariomycetes</taxon>
        <taxon>Xylariomycetidae</taxon>
        <taxon>Xylariales</taxon>
        <taxon>Xylariaceae</taxon>
        <taxon>Xylaria</taxon>
    </lineage>
</organism>
<sequence length="757" mass="85379">MHSKPQCPFCAKVELVIKGCYEPPSTSAESSLTVVGTFADILQSEDCNVCQFVIKRLTENPASDAYGDGCTVTFWRWSPPHDYLYSFGPVEGDTNCLTCDLDHDILTLANLELADLNPDWIDLGRIRAWAKQCDTEHAGICHRLTEWTSIPPPSMAPLLLVDVTSRCLVDIPIDRIHETRYVALSYVWGQLLGILETTRENEQELRQKHALTSPSRAVRLPDTVRDAIELVYRLGISYLWVDRLCIVQDDPDRKLLQLEQMGAIYANAYLTLVAFDGDDANHGLRGSCPGVASPRVLGSSPLTFSPQGTPLVVEPEFAPRTGPGEWYRRGWTFQERTLSNRNLVFQQGRVFWECRGAIWTEELAYGPPSQPATRDDERALERGTGASHQRVPRNQKTKPSAYSITFDRWPDLHRYEILVRTYSELLLSFPSDGLRAFTGIINTLSRSFPGGLLYGVPEYFFDYAIIWAPYTPIHRRLVNGKPDPALPSWSWVGWTGGGINLSIAPPMHQRADTTRGIMPWENIEIYPKIDWHKMRMHTGTNQRINNGYHEAAKMKKDKSIPLPEGWSRVSLNQNDSIEEGFYHNDLPGTVFLWPLQVPGHSSNGPKHSFQPYLSFRTSRAFLNVGARLQPAWEEKLWSSAANAVVSVVSTFHLHADNGNWSGVLISNGSEETLTCSCKALECIVVSGGVTWKDANNEQTSLEEWAQVDVIKSLTTYEFYNVLFIEWEQGIAYRKGVGRVWKEAWEQLDTSIVDVVLG</sequence>
<evidence type="ECO:0000259" key="2">
    <source>
        <dbReference type="Pfam" id="PF06985"/>
    </source>
</evidence>
<evidence type="ECO:0000256" key="1">
    <source>
        <dbReference type="SAM" id="MobiDB-lite"/>
    </source>
</evidence>
<proteinExistence type="predicted"/>
<reference evidence="4" key="1">
    <citation type="submission" date="2019-06" db="EMBL/GenBank/DDBJ databases">
        <title>Draft genome sequence of the griseofulvin-producing fungus Xylaria cubensis strain G536.</title>
        <authorList>
            <person name="Mead M.E."/>
            <person name="Raja H.A."/>
            <person name="Steenwyk J.L."/>
            <person name="Knowles S.L."/>
            <person name="Oberlies N.H."/>
            <person name="Rokas A."/>
        </authorList>
    </citation>
    <scope>NUCLEOTIDE SEQUENCE [LARGE SCALE GENOMIC DNA]</scope>
    <source>
        <strain evidence="4">G536</strain>
    </source>
</reference>
<dbReference type="PANTHER" id="PTHR33112">
    <property type="entry name" value="DOMAIN PROTEIN, PUTATIVE-RELATED"/>
    <property type="match status" value="1"/>
</dbReference>
<dbReference type="STRING" id="2512241.A0A553IFX6"/>
<accession>A0A553IFX6</accession>
<feature type="domain" description="Heterokaryon incompatibility" evidence="2">
    <location>
        <begin position="181"/>
        <end position="335"/>
    </location>
</feature>
<dbReference type="OrthoDB" id="5428863at2759"/>
<evidence type="ECO:0000313" key="3">
    <source>
        <dbReference type="EMBL" id="TRX99102.1"/>
    </source>
</evidence>
<dbReference type="EMBL" id="VFLP01000001">
    <property type="protein sequence ID" value="TRX99102.1"/>
    <property type="molecule type" value="Genomic_DNA"/>
</dbReference>
<dbReference type="Proteomes" id="UP000319160">
    <property type="component" value="Unassembled WGS sequence"/>
</dbReference>
<gene>
    <name evidence="3" type="ORF">FHL15_000444</name>
</gene>
<keyword evidence="4" id="KW-1185">Reference proteome</keyword>
<dbReference type="PANTHER" id="PTHR33112:SF16">
    <property type="entry name" value="HETEROKARYON INCOMPATIBILITY DOMAIN-CONTAINING PROTEIN"/>
    <property type="match status" value="1"/>
</dbReference>
<dbReference type="InterPro" id="IPR010730">
    <property type="entry name" value="HET"/>
</dbReference>